<dbReference type="FunFam" id="3.90.640.10:FF:000002">
    <property type="entry name" value="Heat shock 70 kDa"/>
    <property type="match status" value="1"/>
</dbReference>
<dbReference type="EMBL" id="JANBUL010000165">
    <property type="protein sequence ID" value="KAJ2779731.1"/>
    <property type="molecule type" value="Genomic_DNA"/>
</dbReference>
<dbReference type="PROSITE" id="PS01036">
    <property type="entry name" value="HSP70_3"/>
    <property type="match status" value="1"/>
</dbReference>
<proteinExistence type="inferred from homology"/>
<accession>A0A9W8LHY7</accession>
<dbReference type="GO" id="GO:0140662">
    <property type="term" value="F:ATP-dependent protein folding chaperone"/>
    <property type="evidence" value="ECO:0007669"/>
    <property type="project" value="InterPro"/>
</dbReference>
<evidence type="ECO:0000313" key="7">
    <source>
        <dbReference type="EMBL" id="KAJ2779731.1"/>
    </source>
</evidence>
<evidence type="ECO:0000256" key="5">
    <source>
        <dbReference type="SAM" id="MobiDB-lite"/>
    </source>
</evidence>
<dbReference type="CDD" id="cd10233">
    <property type="entry name" value="ASKHA_NBD_HSP70_HSPA1"/>
    <property type="match status" value="1"/>
</dbReference>
<dbReference type="PRINTS" id="PR00301">
    <property type="entry name" value="HEATSHOCK70"/>
</dbReference>
<dbReference type="Gene3D" id="2.60.34.10">
    <property type="entry name" value="Substrate Binding Domain Of DNAk, Chain A, domain 1"/>
    <property type="match status" value="1"/>
</dbReference>
<dbReference type="Gene3D" id="1.20.1270.10">
    <property type="match status" value="1"/>
</dbReference>
<dbReference type="InterPro" id="IPR029048">
    <property type="entry name" value="HSP70_C_sf"/>
</dbReference>
<feature type="transmembrane region" description="Helical" evidence="6">
    <location>
        <begin position="485"/>
        <end position="505"/>
    </location>
</feature>
<name>A0A9W8LHY7_9FUNG</name>
<feature type="transmembrane region" description="Helical" evidence="6">
    <location>
        <begin position="323"/>
        <end position="346"/>
    </location>
</feature>
<dbReference type="Gene3D" id="3.30.420.40">
    <property type="match status" value="2"/>
</dbReference>
<feature type="transmembrane region" description="Helical" evidence="6">
    <location>
        <begin position="451"/>
        <end position="473"/>
    </location>
</feature>
<dbReference type="FunFam" id="3.30.30.30:FF:000001">
    <property type="entry name" value="heat shock 70 kDa protein-like"/>
    <property type="match status" value="1"/>
</dbReference>
<dbReference type="PROSITE" id="PS00329">
    <property type="entry name" value="HSP70_2"/>
    <property type="match status" value="1"/>
</dbReference>
<dbReference type="FunFam" id="3.30.420.40:FF:000172">
    <property type="entry name" value="Heat shock 70 kDa protein"/>
    <property type="match status" value="2"/>
</dbReference>
<evidence type="ECO:0000256" key="3">
    <source>
        <dbReference type="ARBA" id="ARBA00022840"/>
    </source>
</evidence>
<keyword evidence="6" id="KW-0472">Membrane</keyword>
<dbReference type="FunFam" id="2.60.34.10:FF:000002">
    <property type="entry name" value="Heat shock 70 kDa"/>
    <property type="match status" value="1"/>
</dbReference>
<feature type="transmembrane region" description="Helical" evidence="6">
    <location>
        <begin position="120"/>
        <end position="142"/>
    </location>
</feature>
<protein>
    <submittedName>
        <fullName evidence="7">Hsp70 chaperone</fullName>
    </submittedName>
</protein>
<feature type="transmembrane region" description="Helical" evidence="6">
    <location>
        <begin position="287"/>
        <end position="311"/>
    </location>
</feature>
<feature type="transmembrane region" description="Helical" evidence="6">
    <location>
        <begin position="39"/>
        <end position="61"/>
    </location>
</feature>
<keyword evidence="2" id="KW-0547">Nucleotide-binding</keyword>
<evidence type="ECO:0000256" key="4">
    <source>
        <dbReference type="ARBA" id="ARBA00023016"/>
    </source>
</evidence>
<dbReference type="Proteomes" id="UP001140217">
    <property type="component" value="Unassembled WGS sequence"/>
</dbReference>
<dbReference type="NCBIfam" id="NF001413">
    <property type="entry name" value="PRK00290.1"/>
    <property type="match status" value="1"/>
</dbReference>
<dbReference type="InterPro" id="IPR018181">
    <property type="entry name" value="Heat_shock_70_CS"/>
</dbReference>
<keyword evidence="4" id="KW-0346">Stress response</keyword>
<dbReference type="GO" id="GO:0005524">
    <property type="term" value="F:ATP binding"/>
    <property type="evidence" value="ECO:0007669"/>
    <property type="project" value="UniProtKB-KW"/>
</dbReference>
<evidence type="ECO:0000256" key="2">
    <source>
        <dbReference type="ARBA" id="ARBA00022741"/>
    </source>
</evidence>
<feature type="transmembrane region" description="Helical" evidence="6">
    <location>
        <begin position="181"/>
        <end position="201"/>
    </location>
</feature>
<keyword evidence="8" id="KW-1185">Reference proteome</keyword>
<gene>
    <name evidence="7" type="primary">SSA2</name>
    <name evidence="7" type="ORF">H4R18_003834</name>
</gene>
<feature type="transmembrane region" description="Helical" evidence="6">
    <location>
        <begin position="425"/>
        <end position="445"/>
    </location>
</feature>
<dbReference type="AlphaFoldDB" id="A0A9W8LHY7"/>
<feature type="transmembrane region" description="Helical" evidence="6">
    <location>
        <begin position="12"/>
        <end position="33"/>
    </location>
</feature>
<dbReference type="SUPFAM" id="SSF100920">
    <property type="entry name" value="Heat shock protein 70kD (HSP70), peptide-binding domain"/>
    <property type="match status" value="1"/>
</dbReference>
<dbReference type="SUPFAM" id="SSF100934">
    <property type="entry name" value="Heat shock protein 70kD (HSP70), C-terminal subdomain"/>
    <property type="match status" value="1"/>
</dbReference>
<evidence type="ECO:0000256" key="6">
    <source>
        <dbReference type="SAM" id="Phobius"/>
    </source>
</evidence>
<feature type="transmembrane region" description="Helical" evidence="6">
    <location>
        <begin position="249"/>
        <end position="267"/>
    </location>
</feature>
<dbReference type="FunFam" id="1.20.1270.10:FF:000016">
    <property type="entry name" value="Heat shock protein 70"/>
    <property type="match status" value="1"/>
</dbReference>
<dbReference type="FunFam" id="3.30.420.40:FF:000026">
    <property type="entry name" value="Heat shock protein 70"/>
    <property type="match status" value="1"/>
</dbReference>
<feature type="compositionally biased region" description="Gly residues" evidence="5">
    <location>
        <begin position="1154"/>
        <end position="1185"/>
    </location>
</feature>
<feature type="region of interest" description="Disordered" evidence="5">
    <location>
        <begin position="1154"/>
        <end position="1194"/>
    </location>
</feature>
<organism evidence="7 8">
    <name type="scientific">Coemansia javaensis</name>
    <dbReference type="NCBI Taxonomy" id="2761396"/>
    <lineage>
        <taxon>Eukaryota</taxon>
        <taxon>Fungi</taxon>
        <taxon>Fungi incertae sedis</taxon>
        <taxon>Zoopagomycota</taxon>
        <taxon>Kickxellomycotina</taxon>
        <taxon>Kickxellomycetes</taxon>
        <taxon>Kickxellales</taxon>
        <taxon>Kickxellaceae</taxon>
        <taxon>Coemansia</taxon>
    </lineage>
</organism>
<dbReference type="Pfam" id="PF00012">
    <property type="entry name" value="HSP70"/>
    <property type="match status" value="1"/>
</dbReference>
<dbReference type="PANTHER" id="PTHR19375">
    <property type="entry name" value="HEAT SHOCK PROTEIN 70KDA"/>
    <property type="match status" value="1"/>
</dbReference>
<comment type="similarity">
    <text evidence="1">Belongs to the heat shock protein 70 family.</text>
</comment>
<sequence length="1194" mass="122947">MTAADNRRRRVRLYYEACIPVGLAAGVAARFGLPAHGPAAWAAAAVQAAALLGLQLARCGASGAGGAAIALRGTRADAYRPGADDGVVWGGALVPLVLLARSAAGGRSGGSGGSGGLTRGGAWVVGAAMAWAFTALAVGAFCAQRRRARRGSAAGAWAAAVGGAAAVGAAGSGALGVGAGAGAAVGAAAAAAQYAATAGLVRAMPRSFTLGEAAVVGQGAVAAVGDLAARVLRPGTSGQRALDADMPALLLESTALALVLLVCALAGVARQARAGGLLARASDAALAAWLCALTGGAAAAALAGAGAVARADALAWALGVARAHWAVAAYWAGVLGAGAALCWRLWPAAGGASALALHVRRKAHHVAAALLFAPAHAAAPALLHVGLTAALAAFVAVEAARALRLRPCAAAVDAFVRRFTDARDAGPVVTAHFYLLLGCAVPVWLGGPRPAALAGVLALGVADSAASLVGLRLGRRRWPASPKTLEGSAAFVLALALAAVALAGAPPAAATAALCAALGLLEALTEQNDNLVLPLTMHAAAVGIDLGTTYSCVGVWQNDRVEIIANDQGNRTTPSYVGFTDTERLIGDAAKNQVAMNPHNTVFDAKRLIGRRFDEPEVQSDMKHWPFKVISVEGKPVIQVEFKGETKKFTPEEISSMVLIKMRETAEAFLGSDVKDAVITVPAYFNDSQRQATKDAGLIAGLNVLRIINEPTAAAIAYGLDKKGQGEKNVLIFDLGGGTFDVSLLSIEDGIFEVKATAGDTHLGGEDFDNRLVAHFQQEFKRKFKKDLGENARALRRLRTACERAKRSLSSSAQASIEIDSLFEGNDFYTTITRARFEELCADLFRSTIEPVDKVLRDSKTEKSQVSDIVLVGGSTRIPKVQKLISDYFSGKELDKSINPDEAVAYGAAVQASILSGDKSSKTQDLLLLDVAPLSLGIETAGGVMTALIKRNTTVPTKKSETFSTYSDNQPAVSIQVYEGERTRTRDNNLLGKFDLTGIPPAPRGVPQIEVTFDVDANGILNVSALEKSSGKTNKITITNDKGRLSKEDIERMVADAEKYKAEDEAVAARVAARNGLEGYAYNIKNTVSDPNVGDKLPAEDKDKLLKAAEDTIKWLDESQEASKEEYEDHQKALEEIANPIMTKMYQGGAGGMPGAGPGGFPGAAGAAPGGFPGAAGAGDAGAGESGPTIEEVD</sequence>
<dbReference type="PROSITE" id="PS00297">
    <property type="entry name" value="HSP70_1"/>
    <property type="match status" value="1"/>
</dbReference>
<dbReference type="SUPFAM" id="SSF53067">
    <property type="entry name" value="Actin-like ATPase domain"/>
    <property type="match status" value="2"/>
</dbReference>
<feature type="transmembrane region" description="Helical" evidence="6">
    <location>
        <begin position="154"/>
        <end position="175"/>
    </location>
</feature>
<evidence type="ECO:0000313" key="8">
    <source>
        <dbReference type="Proteomes" id="UP001140217"/>
    </source>
</evidence>
<keyword evidence="3" id="KW-0067">ATP-binding</keyword>
<reference evidence="7" key="1">
    <citation type="submission" date="2022-07" db="EMBL/GenBank/DDBJ databases">
        <title>Phylogenomic reconstructions and comparative analyses of Kickxellomycotina fungi.</title>
        <authorList>
            <person name="Reynolds N.K."/>
            <person name="Stajich J.E."/>
            <person name="Barry K."/>
            <person name="Grigoriev I.V."/>
            <person name="Crous P."/>
            <person name="Smith M.E."/>
        </authorList>
    </citation>
    <scope>NUCLEOTIDE SEQUENCE</scope>
    <source>
        <strain evidence="7">NBRC 105414</strain>
    </source>
</reference>
<evidence type="ECO:0000256" key="1">
    <source>
        <dbReference type="ARBA" id="ARBA00007381"/>
    </source>
</evidence>
<keyword evidence="6" id="KW-1133">Transmembrane helix</keyword>
<dbReference type="InterPro" id="IPR013126">
    <property type="entry name" value="Hsp_70_fam"/>
</dbReference>
<dbReference type="InterPro" id="IPR043129">
    <property type="entry name" value="ATPase_NBD"/>
</dbReference>
<dbReference type="Gene3D" id="3.30.30.30">
    <property type="match status" value="1"/>
</dbReference>
<dbReference type="Gene3D" id="3.90.640.10">
    <property type="entry name" value="Actin, Chain A, domain 4"/>
    <property type="match status" value="1"/>
</dbReference>
<comment type="caution">
    <text evidence="7">The sequence shown here is derived from an EMBL/GenBank/DDBJ whole genome shotgun (WGS) entry which is preliminary data.</text>
</comment>
<dbReference type="InterPro" id="IPR029047">
    <property type="entry name" value="HSP70_peptide-bd_sf"/>
</dbReference>
<keyword evidence="6" id="KW-0812">Transmembrane</keyword>
<feature type="transmembrane region" description="Helical" evidence="6">
    <location>
        <begin position="82"/>
        <end position="100"/>
    </location>
</feature>
<feature type="transmembrane region" description="Helical" evidence="6">
    <location>
        <begin position="366"/>
        <end position="397"/>
    </location>
</feature>
<dbReference type="OrthoDB" id="2401965at2759"/>